<dbReference type="InterPro" id="IPR015300">
    <property type="entry name" value="DNA-bd_pseudobarrel_sf"/>
</dbReference>
<accession>A0A9Q0GRA2</accession>
<evidence type="ECO:0000256" key="4">
    <source>
        <dbReference type="ARBA" id="ARBA00023163"/>
    </source>
</evidence>
<evidence type="ECO:0000256" key="2">
    <source>
        <dbReference type="ARBA" id="ARBA00023015"/>
    </source>
</evidence>
<evidence type="ECO:0000256" key="6">
    <source>
        <dbReference type="SAM" id="SignalP"/>
    </source>
</evidence>
<keyword evidence="4" id="KW-0804">Transcription</keyword>
<keyword evidence="2" id="KW-0805">Transcription regulation</keyword>
<keyword evidence="5" id="KW-0539">Nucleus</keyword>
<keyword evidence="6" id="KW-0732">Signal</keyword>
<feature type="signal peptide" evidence="6">
    <location>
        <begin position="1"/>
        <end position="17"/>
    </location>
</feature>
<evidence type="ECO:0000256" key="5">
    <source>
        <dbReference type="ARBA" id="ARBA00023242"/>
    </source>
</evidence>
<reference evidence="7" key="1">
    <citation type="journal article" date="2023" name="Plant J.">
        <title>The genome of the king protea, Protea cynaroides.</title>
        <authorList>
            <person name="Chang J."/>
            <person name="Duong T.A."/>
            <person name="Schoeman C."/>
            <person name="Ma X."/>
            <person name="Roodt D."/>
            <person name="Barker N."/>
            <person name="Li Z."/>
            <person name="Van de Peer Y."/>
            <person name="Mizrachi E."/>
        </authorList>
    </citation>
    <scope>NUCLEOTIDE SEQUENCE</scope>
    <source>
        <tissue evidence="7">Young leaves</tissue>
    </source>
</reference>
<keyword evidence="8" id="KW-1185">Reference proteome</keyword>
<sequence length="227" mass="25826">MLLFNLFFSGTFLPLYGTSQRRVWNGLTEEPEEGLERARAAIRRAALSRKVSYAVDDEDALTGDIYRNPNAFYQFFQHLFDVGVEPCTGCSLGRGGQPHRKIHYFFRYNWEGVLAVTETTVVLVWRGRFFGALIRRNQIVCNRLYFYGTTCGQSHTHESEWVRANHRKGGDGDMFFQSGWIDLLKGLPLNKGDILTFQYEGDVILAITTPHSMTGYEKVGSCGFLAV</sequence>
<keyword evidence="3" id="KW-0238">DNA-binding</keyword>
<dbReference type="GO" id="GO:0003677">
    <property type="term" value="F:DNA binding"/>
    <property type="evidence" value="ECO:0007669"/>
    <property type="project" value="UniProtKB-KW"/>
</dbReference>
<name>A0A9Q0GRA2_9MAGN</name>
<dbReference type="GO" id="GO:0005634">
    <property type="term" value="C:nucleus"/>
    <property type="evidence" value="ECO:0007669"/>
    <property type="project" value="UniProtKB-SubCell"/>
</dbReference>
<proteinExistence type="predicted"/>
<gene>
    <name evidence="7" type="ORF">NE237_029503</name>
</gene>
<protein>
    <submittedName>
        <fullName evidence="7">Uncharacterized protein</fullName>
    </submittedName>
</protein>
<evidence type="ECO:0000256" key="1">
    <source>
        <dbReference type="ARBA" id="ARBA00004123"/>
    </source>
</evidence>
<evidence type="ECO:0000256" key="3">
    <source>
        <dbReference type="ARBA" id="ARBA00023125"/>
    </source>
</evidence>
<evidence type="ECO:0000313" key="8">
    <source>
        <dbReference type="Proteomes" id="UP001141806"/>
    </source>
</evidence>
<feature type="chain" id="PRO_5040315167" evidence="6">
    <location>
        <begin position="18"/>
        <end position="227"/>
    </location>
</feature>
<dbReference type="AlphaFoldDB" id="A0A9Q0GRA2"/>
<dbReference type="EMBL" id="JAMYWD010000012">
    <property type="protein sequence ID" value="KAJ4952671.1"/>
    <property type="molecule type" value="Genomic_DNA"/>
</dbReference>
<comment type="subcellular location">
    <subcellularLocation>
        <location evidence="1">Nucleus</location>
    </subcellularLocation>
</comment>
<dbReference type="SUPFAM" id="SSF101936">
    <property type="entry name" value="DNA-binding pseudobarrel domain"/>
    <property type="match status" value="1"/>
</dbReference>
<comment type="caution">
    <text evidence="7">The sequence shown here is derived from an EMBL/GenBank/DDBJ whole genome shotgun (WGS) entry which is preliminary data.</text>
</comment>
<evidence type="ECO:0000313" key="7">
    <source>
        <dbReference type="EMBL" id="KAJ4952671.1"/>
    </source>
</evidence>
<organism evidence="7 8">
    <name type="scientific">Protea cynaroides</name>
    <dbReference type="NCBI Taxonomy" id="273540"/>
    <lineage>
        <taxon>Eukaryota</taxon>
        <taxon>Viridiplantae</taxon>
        <taxon>Streptophyta</taxon>
        <taxon>Embryophyta</taxon>
        <taxon>Tracheophyta</taxon>
        <taxon>Spermatophyta</taxon>
        <taxon>Magnoliopsida</taxon>
        <taxon>Proteales</taxon>
        <taxon>Proteaceae</taxon>
        <taxon>Protea</taxon>
    </lineage>
</organism>
<dbReference type="Proteomes" id="UP001141806">
    <property type="component" value="Unassembled WGS sequence"/>
</dbReference>